<dbReference type="AlphaFoldDB" id="A0AA35SMJ1"/>
<organism evidence="2 3">
    <name type="scientific">Geodia barretti</name>
    <name type="common">Barrett's horny sponge</name>
    <dbReference type="NCBI Taxonomy" id="519541"/>
    <lineage>
        <taxon>Eukaryota</taxon>
        <taxon>Metazoa</taxon>
        <taxon>Porifera</taxon>
        <taxon>Demospongiae</taxon>
        <taxon>Heteroscleromorpha</taxon>
        <taxon>Tetractinellida</taxon>
        <taxon>Astrophorina</taxon>
        <taxon>Geodiidae</taxon>
        <taxon>Geodia</taxon>
    </lineage>
</organism>
<feature type="compositionally biased region" description="Pro residues" evidence="1">
    <location>
        <begin position="334"/>
        <end position="344"/>
    </location>
</feature>
<proteinExistence type="predicted"/>
<gene>
    <name evidence="2" type="ORF">GBAR_LOCUS18416</name>
</gene>
<sequence length="436" mass="47129">MATSAMAGVSCLQVGPRQGVYCRYSLAIRVNGIMQSSLYLSCRPSVVLTAMPGGGYQQQYMSTGGGRLKWRLSQFKSPEHNYRLRARADMEENPPENIPQIAGRIIERPSSAASQQRATPKLPPKITKSHSSFNLHHATPYSGPLGPRIQPQQQATAGPGKFLRTSSGPIIYERHRKSSTAPVFSIQACSVTIQSRPLARSLTAPPKKIAPPDEPFPYPDPVLVGGDHTFNIRLAEMAGLQRETAKLEECRIRIARRNAAANTTGANASTQNSTASSSLQPNNPHQPGVRSSNGGANSAAQSVRPSSGVTRVSSRTGLSRKTSLPAGYTATAVQPPPQLPPPSSLPDLSQTTKDCPPVVKRTSSPLSSISECKRSSNSDASANPCPSLTDPRNKTPAKCQLTLPVKKQTIHLEKRTQYRRKQWRIEGLSKAMSMRV</sequence>
<evidence type="ECO:0000313" key="3">
    <source>
        <dbReference type="Proteomes" id="UP001174909"/>
    </source>
</evidence>
<keyword evidence="3" id="KW-1185">Reference proteome</keyword>
<feature type="compositionally biased region" description="Polar residues" evidence="1">
    <location>
        <begin position="361"/>
        <end position="370"/>
    </location>
</feature>
<accession>A0AA35SMJ1</accession>
<evidence type="ECO:0000313" key="2">
    <source>
        <dbReference type="EMBL" id="CAI8032578.1"/>
    </source>
</evidence>
<feature type="compositionally biased region" description="Polar residues" evidence="1">
    <location>
        <begin position="301"/>
        <end position="322"/>
    </location>
</feature>
<feature type="compositionally biased region" description="Low complexity" evidence="1">
    <location>
        <begin position="261"/>
        <end position="277"/>
    </location>
</feature>
<feature type="compositionally biased region" description="Low complexity" evidence="1">
    <location>
        <begin position="291"/>
        <end position="300"/>
    </location>
</feature>
<comment type="caution">
    <text evidence="2">The sequence shown here is derived from an EMBL/GenBank/DDBJ whole genome shotgun (WGS) entry which is preliminary data.</text>
</comment>
<feature type="region of interest" description="Disordered" evidence="1">
    <location>
        <begin position="108"/>
        <end position="130"/>
    </location>
</feature>
<name>A0AA35SMJ1_GEOBA</name>
<feature type="compositionally biased region" description="Polar residues" evidence="1">
    <location>
        <begin position="377"/>
        <end position="386"/>
    </location>
</feature>
<dbReference type="Proteomes" id="UP001174909">
    <property type="component" value="Unassembled WGS sequence"/>
</dbReference>
<protein>
    <submittedName>
        <fullName evidence="2">Uncharacterized protein</fullName>
    </submittedName>
</protein>
<dbReference type="EMBL" id="CASHTH010002610">
    <property type="protein sequence ID" value="CAI8032578.1"/>
    <property type="molecule type" value="Genomic_DNA"/>
</dbReference>
<feature type="region of interest" description="Disordered" evidence="1">
    <location>
        <begin position="261"/>
        <end position="397"/>
    </location>
</feature>
<evidence type="ECO:0000256" key="1">
    <source>
        <dbReference type="SAM" id="MobiDB-lite"/>
    </source>
</evidence>
<reference evidence="2" key="1">
    <citation type="submission" date="2023-03" db="EMBL/GenBank/DDBJ databases">
        <authorList>
            <person name="Steffen K."/>
            <person name="Cardenas P."/>
        </authorList>
    </citation>
    <scope>NUCLEOTIDE SEQUENCE</scope>
</reference>